<dbReference type="STRING" id="4533.J3MVJ1"/>
<dbReference type="GO" id="GO:0001650">
    <property type="term" value="C:fibrillar center"/>
    <property type="evidence" value="ECO:0007669"/>
    <property type="project" value="TreeGrafter"/>
</dbReference>
<dbReference type="PANTHER" id="PTHR15319">
    <property type="entry name" value="TATA BOX-BINDING PROTEIN ASSOCIATED FACTOR RNA POLYMERASE I SUBUNIT C"/>
    <property type="match status" value="1"/>
</dbReference>
<protein>
    <submittedName>
        <fullName evidence="2">Uncharacterized protein</fullName>
    </submittedName>
</protein>
<feature type="region of interest" description="Disordered" evidence="1">
    <location>
        <begin position="78"/>
        <end position="98"/>
    </location>
</feature>
<sequence>MDLSVDWRFLPRLLRRSPALPPQPPGPSPLLPSPAARHAPHHPPLPLPLPLPAPPTPPQADTTDHLLRDILLPDSSHLHSLSGSGGLTTTPPPSPSTNLLAAISADSRSLILFFPSGDNADHVSSVTLHRHSMDEGISTSTTSLQADGFVHPGQRILHLAATCSDDFCSWTPPPAGAGAGQAAHAHGFLLAATLRSVSWFKVVASSSPAALVPAAKQAFDAAVVHACWSKHLQSDCLVLLETGQLCCLDLDTLRGSNIKLLHLGSKEEEAAADAWLSCDYGPQPWTAIVASTKAILLVDLRLGDHGEHKVIARVGMEGLFQSLPKSINDKASRYLAFCKAPFDQFLVSVLTERRLMVLDIRKPMTPVLTWQHGLDHPNHVAMFRLSQLRHCQEHEWASNSGIAILAGSFLGTDFSLFCCGPKEQGNPDHLYAWGLPSRISLTGQHCGCAKGIMHQVFDEPIPGHASAPQQSRNSIVGYQLLPNAMLDPSFTGFGLVRLTSSGTLEMQRFRAYGDSDVDDVVRDDESHHKSMVSSPSVSLDTQGENFSSRHMFLKFHYLSKYLEGNLRGVLENHDSSASKHSRQIVIGDDVSAFAKDNSTPCYRSASDFLRNASVPMNIFEVACQSSLNRLSSDTLLVTFSNYSDMLQCTKEERMYEYLEVPACSPNKNKPRPFLLAKASTTGQKLTAKVVSKNALVPVLPIPVVLAMEDSNKGSDSTSQGQRETSSMSHQCREVVEAIAPEISTANADKLSASQRLKPAKPYFVYKPQIDTNRPTVDETARKKGKQVHMPDFASCLHTSMAPHMDDENFTTFVCGRTGSPHSGKEKATSDPFDFGPVMMDFELPAIDIPPSERKMLNLLKKQFVSWHNNFKPYQDFCNSHQIQKTPAARDRRFGHNVQRRRP</sequence>
<dbReference type="AlphaFoldDB" id="J3MVJ1"/>
<organism evidence="2">
    <name type="scientific">Oryza brachyantha</name>
    <name type="common">malo sina</name>
    <dbReference type="NCBI Taxonomy" id="4533"/>
    <lineage>
        <taxon>Eukaryota</taxon>
        <taxon>Viridiplantae</taxon>
        <taxon>Streptophyta</taxon>
        <taxon>Embryophyta</taxon>
        <taxon>Tracheophyta</taxon>
        <taxon>Spermatophyta</taxon>
        <taxon>Magnoliopsida</taxon>
        <taxon>Liliopsida</taxon>
        <taxon>Poales</taxon>
        <taxon>Poaceae</taxon>
        <taxon>BOP clade</taxon>
        <taxon>Oryzoideae</taxon>
        <taxon>Oryzeae</taxon>
        <taxon>Oryzinae</taxon>
        <taxon>Oryza</taxon>
    </lineage>
</organism>
<reference evidence="2" key="2">
    <citation type="submission" date="2013-04" db="UniProtKB">
        <authorList>
            <consortium name="EnsemblPlants"/>
        </authorList>
    </citation>
    <scope>IDENTIFICATION</scope>
</reference>
<dbReference type="PANTHER" id="PTHR15319:SF1">
    <property type="entry name" value="TATA BOX-BINDING PROTEIN-ASSOCIATED FACTOR RNA POLYMERASE I SUBUNIT C"/>
    <property type="match status" value="1"/>
</dbReference>
<dbReference type="HOGENOM" id="CLU_016033_0_0_1"/>
<keyword evidence="3" id="KW-1185">Reference proteome</keyword>
<evidence type="ECO:0000313" key="3">
    <source>
        <dbReference type="Proteomes" id="UP000006038"/>
    </source>
</evidence>
<feature type="compositionally biased region" description="Polar residues" evidence="1">
    <location>
        <begin position="713"/>
        <end position="729"/>
    </location>
</feature>
<dbReference type="EnsemblPlants" id="OB09G10190.1">
    <property type="protein sequence ID" value="OB09G10190.1"/>
    <property type="gene ID" value="OB09G10190"/>
</dbReference>
<dbReference type="Gramene" id="OB09G10190.1">
    <property type="protein sequence ID" value="OB09G10190.1"/>
    <property type="gene ID" value="OB09G10190"/>
</dbReference>
<name>J3MVJ1_ORYBR</name>
<accession>J3MVJ1</accession>
<feature type="region of interest" description="Disordered" evidence="1">
    <location>
        <begin position="16"/>
        <end position="63"/>
    </location>
</feature>
<evidence type="ECO:0000256" key="1">
    <source>
        <dbReference type="SAM" id="MobiDB-lite"/>
    </source>
</evidence>
<evidence type="ECO:0000313" key="2">
    <source>
        <dbReference type="EnsemblPlants" id="OB09G10190.1"/>
    </source>
</evidence>
<proteinExistence type="predicted"/>
<dbReference type="GO" id="GO:0001164">
    <property type="term" value="F:RNA polymerase I core promoter sequence-specific DNA binding"/>
    <property type="evidence" value="ECO:0007669"/>
    <property type="project" value="TreeGrafter"/>
</dbReference>
<reference evidence="2" key="1">
    <citation type="journal article" date="2013" name="Nat. Commun.">
        <title>Whole-genome sequencing of Oryza brachyantha reveals mechanisms underlying Oryza genome evolution.</title>
        <authorList>
            <person name="Chen J."/>
            <person name="Huang Q."/>
            <person name="Gao D."/>
            <person name="Wang J."/>
            <person name="Lang Y."/>
            <person name="Liu T."/>
            <person name="Li B."/>
            <person name="Bai Z."/>
            <person name="Luis Goicoechea J."/>
            <person name="Liang C."/>
            <person name="Chen C."/>
            <person name="Zhang W."/>
            <person name="Sun S."/>
            <person name="Liao Y."/>
            <person name="Zhang X."/>
            <person name="Yang L."/>
            <person name="Song C."/>
            <person name="Wang M."/>
            <person name="Shi J."/>
            <person name="Liu G."/>
            <person name="Liu J."/>
            <person name="Zhou H."/>
            <person name="Zhou W."/>
            <person name="Yu Q."/>
            <person name="An N."/>
            <person name="Chen Y."/>
            <person name="Cai Q."/>
            <person name="Wang B."/>
            <person name="Liu B."/>
            <person name="Min J."/>
            <person name="Huang Y."/>
            <person name="Wu H."/>
            <person name="Li Z."/>
            <person name="Zhang Y."/>
            <person name="Yin Y."/>
            <person name="Song W."/>
            <person name="Jiang J."/>
            <person name="Jackson S.A."/>
            <person name="Wing R.A."/>
            <person name="Wang J."/>
            <person name="Chen M."/>
        </authorList>
    </citation>
    <scope>NUCLEOTIDE SEQUENCE [LARGE SCALE GENOMIC DNA]</scope>
    <source>
        <strain evidence="2">cv. IRGC 101232</strain>
    </source>
</reference>
<dbReference type="eggNOG" id="ENOG502QW2G">
    <property type="taxonomic scope" value="Eukaryota"/>
</dbReference>
<feature type="compositionally biased region" description="Pro residues" evidence="1">
    <location>
        <begin position="42"/>
        <end position="58"/>
    </location>
</feature>
<dbReference type="Proteomes" id="UP000006038">
    <property type="component" value="Chromosome 9"/>
</dbReference>
<feature type="compositionally biased region" description="Pro residues" evidence="1">
    <location>
        <begin position="19"/>
        <end position="32"/>
    </location>
</feature>
<dbReference type="InterPro" id="IPR038801">
    <property type="entry name" value="TAF1C"/>
</dbReference>
<feature type="region of interest" description="Disordered" evidence="1">
    <location>
        <begin position="709"/>
        <end position="730"/>
    </location>
</feature>
<feature type="region of interest" description="Disordered" evidence="1">
    <location>
        <begin position="882"/>
        <end position="902"/>
    </location>
</feature>